<protein>
    <submittedName>
        <fullName evidence="2">Uncharacterized protein</fullName>
    </submittedName>
</protein>
<dbReference type="RefSeq" id="YP_009051856.1">
    <property type="nucleotide sequence ID" value="NC_024692.1"/>
</dbReference>
<dbReference type="KEGG" id="vg:20098324"/>
<gene>
    <name evidence="2" type="ORF">PmNV_018</name>
</gene>
<evidence type="ECO:0000313" key="2">
    <source>
        <dbReference type="EMBL" id="AII15806.1"/>
    </source>
</evidence>
<accession>A0A076FIV3</accession>
<name>A0A076FIV3_9VIRU</name>
<organism evidence="2 3">
    <name type="scientific">Penaeus monodon nudivirus</name>
    <dbReference type="NCBI Taxonomy" id="1529056"/>
    <lineage>
        <taxon>Viruses</taxon>
        <taxon>Viruses incertae sedis</taxon>
        <taxon>Naldaviricetes</taxon>
        <taxon>Lefavirales</taxon>
        <taxon>Nudiviridae</taxon>
        <taxon>Gammanudivirus</taxon>
        <taxon>Gammanudivirus pemonodonis</taxon>
    </lineage>
</organism>
<dbReference type="GeneID" id="20098324"/>
<proteinExistence type="predicted"/>
<keyword evidence="3" id="KW-1185">Reference proteome</keyword>
<dbReference type="EMBL" id="KJ184318">
    <property type="protein sequence ID" value="AII15806.1"/>
    <property type="molecule type" value="Genomic_DNA"/>
</dbReference>
<reference evidence="2 3" key="1">
    <citation type="journal article" date="2014" name="BMC Genomics">
        <title>The genome and occlusion bodies of marine Penaeus monodon nudivirus (PmNV, also known as MBV and PemoNPV) suggest that it should be assigned to a new nudivirus genus that is distinct from the terrestrial nudiviruses.</title>
        <authorList>
            <person name="Yang Y.T."/>
            <person name="Lee D.Y."/>
            <person name="Wang Y."/>
            <person name="Hu J.M."/>
            <person name="Li W.H."/>
            <person name="Leu J.H."/>
            <person name="Chang G.D."/>
            <person name="Ke H.M."/>
            <person name="Kang S.T."/>
            <person name="Lin S.S."/>
            <person name="Kou G.H."/>
            <person name="Lo C.F."/>
        </authorList>
    </citation>
    <scope>NUCLEOTIDE SEQUENCE [LARGE SCALE GENOMIC DNA]</scope>
    <source>
        <strain evidence="2">Indonesia</strain>
    </source>
</reference>
<feature type="compositionally biased region" description="Basic and acidic residues" evidence="1">
    <location>
        <begin position="1"/>
        <end position="10"/>
    </location>
</feature>
<dbReference type="Proteomes" id="UP000203413">
    <property type="component" value="Segment"/>
</dbReference>
<evidence type="ECO:0000256" key="1">
    <source>
        <dbReference type="SAM" id="MobiDB-lite"/>
    </source>
</evidence>
<feature type="region of interest" description="Disordered" evidence="1">
    <location>
        <begin position="1"/>
        <end position="22"/>
    </location>
</feature>
<evidence type="ECO:0000313" key="3">
    <source>
        <dbReference type="Proteomes" id="UP000203413"/>
    </source>
</evidence>
<sequence>MEQIKRKLESDETFNEGSESRNVKSKIEAVNDIGVDDNMIDSIFDDLRNGGTAQDDNSVEGDYAEDEIHSFITASEFKNTRLNVVTQQSDLPYSNFKLPIETLHKFLDDMSKKKLFERLANKEDTRKYKILTIIIYKIYQAQLTNQEDLNLIVLILNAFLVKQNTFKDSNFRSVFKEIIGKRQDLVDKSKINENLADLLDDDDDDDIDTQSGSASVKLRAAHFEGESLLYDNVLALLDCIELLHNVCPINHIGFTSLKSETKIAKADPNKTNNEKSPKPTLKLTLVKPILAEVMVQPVTDDLKVISFLPHHSEIIQNYVQSVLFFKTRNNERANIRIYPNVSVGEHKRMNVVNMCEDDKPIVKIVKGELEKKKKVFILINEVFIVYHDKNDSLGAVMKCWPSKIPLKTPQNDDISVTLIDFNINNELLKGVLN</sequence>